<sequence length="297" mass="30606">MSFPFPCLRLGLAAAGATVLMGCASMPEPVGALRKENVFAVTAGNELISFNAGQPQRVLSRKPVTGVAAGDALVGIDYRVSRGVLFALSRQGRLYTLNTSTGALAQVGASPAVLPLAGPLFGFDFNPSADRIRVVGEGGQNLRLHPETGAVVDGNPNLDGVQPDGTLAYVAGDVNAGKAPALVAAGYTYNKQDEKITTNYAIDRRLGVLVMQGSKEGTTPVVSPNTGQLRTVGPLGLGELADATLDIADVSNAAFAALRTPSDTKTKLYQVDLDTGRARFVGTVADGGPLLGMAIEP</sequence>
<organism evidence="2 3">
    <name type="scientific">Pseudorhodoferax soli</name>
    <dbReference type="NCBI Taxonomy" id="545864"/>
    <lineage>
        <taxon>Bacteria</taxon>
        <taxon>Pseudomonadati</taxon>
        <taxon>Pseudomonadota</taxon>
        <taxon>Betaproteobacteria</taxon>
        <taxon>Burkholderiales</taxon>
        <taxon>Comamonadaceae</taxon>
    </lineage>
</organism>
<comment type="caution">
    <text evidence="2">The sequence shown here is derived from an EMBL/GenBank/DDBJ whole genome shotgun (WGS) entry which is preliminary data.</text>
</comment>
<keyword evidence="3" id="KW-1185">Reference proteome</keyword>
<proteinExistence type="predicted"/>
<feature type="domain" description="DUF4394" evidence="1">
    <location>
        <begin position="47"/>
        <end position="294"/>
    </location>
</feature>
<dbReference type="AlphaFoldDB" id="A0A368XV44"/>
<evidence type="ECO:0000313" key="3">
    <source>
        <dbReference type="Proteomes" id="UP000252884"/>
    </source>
</evidence>
<gene>
    <name evidence="2" type="ORF">DES41_104178</name>
</gene>
<dbReference type="RefSeq" id="WP_114468998.1">
    <property type="nucleotide sequence ID" value="NZ_QPJK01000004.1"/>
</dbReference>
<dbReference type="InterPro" id="IPR025507">
    <property type="entry name" value="DUF4394"/>
</dbReference>
<dbReference type="OrthoDB" id="531718at2"/>
<dbReference type="Proteomes" id="UP000252884">
    <property type="component" value="Unassembled WGS sequence"/>
</dbReference>
<evidence type="ECO:0000313" key="2">
    <source>
        <dbReference type="EMBL" id="RCW71359.1"/>
    </source>
</evidence>
<dbReference type="Pfam" id="PF14339">
    <property type="entry name" value="DUF4394"/>
    <property type="match status" value="1"/>
</dbReference>
<dbReference type="EMBL" id="QPJK01000004">
    <property type="protein sequence ID" value="RCW71359.1"/>
    <property type="molecule type" value="Genomic_DNA"/>
</dbReference>
<accession>A0A368XV44</accession>
<name>A0A368XV44_9BURK</name>
<dbReference type="InterPro" id="IPR011044">
    <property type="entry name" value="Quino_amine_DH_bsu"/>
</dbReference>
<reference evidence="2 3" key="1">
    <citation type="submission" date="2018-07" db="EMBL/GenBank/DDBJ databases">
        <title>Genomic Encyclopedia of Type Strains, Phase IV (KMG-IV): sequencing the most valuable type-strain genomes for metagenomic binning, comparative biology and taxonomic classification.</title>
        <authorList>
            <person name="Goeker M."/>
        </authorList>
    </citation>
    <scope>NUCLEOTIDE SEQUENCE [LARGE SCALE GENOMIC DNA]</scope>
    <source>
        <strain evidence="2 3">DSM 21634</strain>
    </source>
</reference>
<evidence type="ECO:0000259" key="1">
    <source>
        <dbReference type="Pfam" id="PF14339"/>
    </source>
</evidence>
<dbReference type="SUPFAM" id="SSF50969">
    <property type="entry name" value="YVTN repeat-like/Quinoprotein amine dehydrogenase"/>
    <property type="match status" value="1"/>
</dbReference>
<protein>
    <submittedName>
        <fullName evidence="2">Uncharacterized protein DUF4394</fullName>
    </submittedName>
</protein>